<proteinExistence type="predicted"/>
<dbReference type="EMBL" id="QNRL01000009">
    <property type="protein sequence ID" value="RBP08344.1"/>
    <property type="molecule type" value="Genomic_DNA"/>
</dbReference>
<gene>
    <name evidence="3" type="ORF">DFQ50_109105</name>
</gene>
<keyword evidence="4" id="KW-1185">Reference proteome</keyword>
<protein>
    <recommendedName>
        <fullName evidence="5">Type IV pilus biogenesis protein PilP</fullName>
    </recommendedName>
</protein>
<sequence>MQSVKSTMAIAAFIFSAGAFAEPTSALPFPAMPDTTAGAQPVHSLAGADTRVVSQPTQGQDNTVSDEKTTQVFLKEVVESDYEYQLQARQLKQQVELEKMRSEIRKLRGEDKKPVAAVSQAAPAQPAPSQPEAPTAPESKIPKELPLVLLESEIAGSARVAVTNSARSKLMYVRPGDLFEMDGVQYQLVRDKKSGLQVKGVTQ</sequence>
<evidence type="ECO:0000256" key="1">
    <source>
        <dbReference type="SAM" id="MobiDB-lite"/>
    </source>
</evidence>
<organism evidence="3 4">
    <name type="scientific">Pseudocitrobacter faecalis</name>
    <dbReference type="NCBI Taxonomy" id="1398493"/>
    <lineage>
        <taxon>Bacteria</taxon>
        <taxon>Pseudomonadati</taxon>
        <taxon>Pseudomonadota</taxon>
        <taxon>Gammaproteobacteria</taxon>
        <taxon>Enterobacterales</taxon>
        <taxon>Enterobacteriaceae</taxon>
        <taxon>Pseudocitrobacter</taxon>
    </lineage>
</organism>
<reference evidence="3 4" key="1">
    <citation type="submission" date="2018-06" db="EMBL/GenBank/DDBJ databases">
        <title>Genomic Encyclopedia of Type Strains, Phase IV (KMG-IV): sequencing the most valuable type-strain genomes for metagenomic binning, comparative biology and taxonomic classification.</title>
        <authorList>
            <person name="Goeker M."/>
        </authorList>
    </citation>
    <scope>NUCLEOTIDE SEQUENCE [LARGE SCALE GENOMIC DNA]</scope>
    <source>
        <strain evidence="3 4">DSM 27453</strain>
    </source>
</reference>
<evidence type="ECO:0008006" key="5">
    <source>
        <dbReference type="Google" id="ProtNLM"/>
    </source>
</evidence>
<comment type="caution">
    <text evidence="3">The sequence shown here is derived from an EMBL/GenBank/DDBJ whole genome shotgun (WGS) entry which is preliminary data.</text>
</comment>
<dbReference type="RefSeq" id="WP_113858908.1">
    <property type="nucleotide sequence ID" value="NZ_JAGYXR010000012.1"/>
</dbReference>
<feature type="signal peptide" evidence="2">
    <location>
        <begin position="1"/>
        <end position="21"/>
    </location>
</feature>
<feature type="compositionally biased region" description="Low complexity" evidence="1">
    <location>
        <begin position="115"/>
        <end position="124"/>
    </location>
</feature>
<name>A0ABX9FQV4_9ENTR</name>
<feature type="region of interest" description="Disordered" evidence="1">
    <location>
        <begin position="106"/>
        <end position="140"/>
    </location>
</feature>
<keyword evidence="2" id="KW-0732">Signal</keyword>
<evidence type="ECO:0000313" key="3">
    <source>
        <dbReference type="EMBL" id="RBP08344.1"/>
    </source>
</evidence>
<feature type="chain" id="PRO_5045384479" description="Type IV pilus biogenesis protein PilP" evidence="2">
    <location>
        <begin position="22"/>
        <end position="203"/>
    </location>
</feature>
<accession>A0ABX9FQV4</accession>
<evidence type="ECO:0000313" key="4">
    <source>
        <dbReference type="Proteomes" id="UP000253201"/>
    </source>
</evidence>
<evidence type="ECO:0000256" key="2">
    <source>
        <dbReference type="SAM" id="SignalP"/>
    </source>
</evidence>
<dbReference type="Proteomes" id="UP000253201">
    <property type="component" value="Unassembled WGS sequence"/>
</dbReference>